<dbReference type="Gene3D" id="3.40.50.300">
    <property type="entry name" value="P-loop containing nucleotide triphosphate hydrolases"/>
    <property type="match status" value="1"/>
</dbReference>
<feature type="domain" description="HTH cro/C1-type" evidence="1">
    <location>
        <begin position="23"/>
        <end position="79"/>
    </location>
</feature>
<dbReference type="InterPro" id="IPR027417">
    <property type="entry name" value="P-loop_NTPase"/>
</dbReference>
<keyword evidence="3" id="KW-1185">Reference proteome</keyword>
<sequence>MTVPLTRQPMPGFRADTTFGVLLREQRVVSGLTQEELAERSGLSVRAIRNLEIGRTERPQQQSVELLAGALGLDDMARADLLRAARKRAGAPAMGGWHPGSQATGCCELPPDVPELTGRERETPAVVRALTEGPVPRSALVTGGPGVGKTAFVVHVAHRLRERFPDGQVYVDLDRPDDGEMSPHAVLGRVLRSLGANEPPASLEERAALLRAALTNRRVLLVLDNVSSEAQVRPLLTGASASALLLASRHQLLALPGYPVRLDPLGADAAVYLLAQLAGVQRVNAEPGAARAVADACSRLPLALHIAGSWLRARPRRPLADLADLLADTHRVLDRLAVADLSVRASIAGYDRSLQPEERHLAQRLALLDPDRFAPADLCHQLGMSEPALQDGVERLAHANLLSPASADQDGTPRYQLDPLVRRHFLARYEDSGVTQLRTAQWATR</sequence>
<comment type="caution">
    <text evidence="2">The sequence shown here is derived from an EMBL/GenBank/DDBJ whole genome shotgun (WGS) entry which is preliminary data.</text>
</comment>
<dbReference type="GO" id="GO:0003677">
    <property type="term" value="F:DNA binding"/>
    <property type="evidence" value="ECO:0007669"/>
    <property type="project" value="InterPro"/>
</dbReference>
<dbReference type="InterPro" id="IPR010982">
    <property type="entry name" value="Lambda_DNA-bd_dom_sf"/>
</dbReference>
<dbReference type="Pfam" id="PF13401">
    <property type="entry name" value="AAA_22"/>
    <property type="match status" value="1"/>
</dbReference>
<dbReference type="SMART" id="SM00530">
    <property type="entry name" value="HTH_XRE"/>
    <property type="match status" value="1"/>
</dbReference>
<dbReference type="PRINTS" id="PR00364">
    <property type="entry name" value="DISEASERSIST"/>
</dbReference>
<reference evidence="2 3" key="1">
    <citation type="submission" date="2019-03" db="EMBL/GenBank/DDBJ databases">
        <title>Genomic Encyclopedia of Archaeal and Bacterial Type Strains, Phase II (KMG-II): from individual species to whole genera.</title>
        <authorList>
            <person name="Goeker M."/>
        </authorList>
    </citation>
    <scope>NUCLEOTIDE SEQUENCE [LARGE SCALE GENOMIC DNA]</scope>
    <source>
        <strain evidence="2 3">DSM 45499</strain>
    </source>
</reference>
<dbReference type="CDD" id="cd00093">
    <property type="entry name" value="HTH_XRE"/>
    <property type="match status" value="1"/>
</dbReference>
<name>A0A4R7VXG4_9PSEU</name>
<dbReference type="AlphaFoldDB" id="A0A4R7VXG4"/>
<dbReference type="Pfam" id="PF13560">
    <property type="entry name" value="HTH_31"/>
    <property type="match status" value="1"/>
</dbReference>
<dbReference type="InterPro" id="IPR001387">
    <property type="entry name" value="Cro/C1-type_HTH"/>
</dbReference>
<dbReference type="InterPro" id="IPR049945">
    <property type="entry name" value="AAA_22"/>
</dbReference>
<protein>
    <submittedName>
        <fullName evidence="2">NB-ARC domain-containing protein</fullName>
    </submittedName>
</protein>
<dbReference type="PROSITE" id="PS50943">
    <property type="entry name" value="HTH_CROC1"/>
    <property type="match status" value="1"/>
</dbReference>
<evidence type="ECO:0000313" key="2">
    <source>
        <dbReference type="EMBL" id="TDV54826.1"/>
    </source>
</evidence>
<accession>A0A4R7VXG4</accession>
<evidence type="ECO:0000259" key="1">
    <source>
        <dbReference type="PROSITE" id="PS50943"/>
    </source>
</evidence>
<dbReference type="PANTHER" id="PTHR47691">
    <property type="entry name" value="REGULATOR-RELATED"/>
    <property type="match status" value="1"/>
</dbReference>
<gene>
    <name evidence="2" type="ORF">CLV71_10366</name>
</gene>
<dbReference type="RefSeq" id="WP_166663997.1">
    <property type="nucleotide sequence ID" value="NZ_SOCP01000003.1"/>
</dbReference>
<dbReference type="Proteomes" id="UP000294927">
    <property type="component" value="Unassembled WGS sequence"/>
</dbReference>
<dbReference type="GO" id="GO:0043531">
    <property type="term" value="F:ADP binding"/>
    <property type="evidence" value="ECO:0007669"/>
    <property type="project" value="InterPro"/>
</dbReference>
<dbReference type="Gene3D" id="1.10.260.40">
    <property type="entry name" value="lambda repressor-like DNA-binding domains"/>
    <property type="match status" value="1"/>
</dbReference>
<evidence type="ECO:0000313" key="3">
    <source>
        <dbReference type="Proteomes" id="UP000294927"/>
    </source>
</evidence>
<proteinExistence type="predicted"/>
<dbReference type="SUPFAM" id="SSF47413">
    <property type="entry name" value="lambda repressor-like DNA-binding domains"/>
    <property type="match status" value="1"/>
</dbReference>
<dbReference type="EMBL" id="SOCP01000003">
    <property type="protein sequence ID" value="TDV54826.1"/>
    <property type="molecule type" value="Genomic_DNA"/>
</dbReference>
<dbReference type="SUPFAM" id="SSF52540">
    <property type="entry name" value="P-loop containing nucleoside triphosphate hydrolases"/>
    <property type="match status" value="1"/>
</dbReference>
<dbReference type="PANTHER" id="PTHR47691:SF3">
    <property type="entry name" value="HTH-TYPE TRANSCRIPTIONAL REGULATOR RV0890C-RELATED"/>
    <property type="match status" value="1"/>
</dbReference>
<organism evidence="2 3">
    <name type="scientific">Actinophytocola oryzae</name>
    <dbReference type="NCBI Taxonomy" id="502181"/>
    <lineage>
        <taxon>Bacteria</taxon>
        <taxon>Bacillati</taxon>
        <taxon>Actinomycetota</taxon>
        <taxon>Actinomycetes</taxon>
        <taxon>Pseudonocardiales</taxon>
        <taxon>Pseudonocardiaceae</taxon>
    </lineage>
</organism>